<accession>A0A4U5X622</accession>
<feature type="region of interest" description="Disordered" evidence="1">
    <location>
        <begin position="32"/>
        <end position="128"/>
    </location>
</feature>
<sequence>MVRRATARLAAGLLTALLLVLPFVASDACAPPFAPAHTAGQAEARPGAGTAPSPAALRDERVTHRDCDRPGAPTAPLRTRDRARAVAAGAPPQGVERAAHDDAVPHPPSAAGAAHHRPPRAPAGHSPAALQVFRC</sequence>
<comment type="caution">
    <text evidence="3">The sequence shown here is derived from an EMBL/GenBank/DDBJ whole genome shotgun (WGS) entry which is preliminary data.</text>
</comment>
<name>A0A4U5X622_STRGB</name>
<feature type="compositionally biased region" description="Basic and acidic residues" evidence="1">
    <location>
        <begin position="57"/>
        <end position="69"/>
    </location>
</feature>
<evidence type="ECO:0000256" key="1">
    <source>
        <dbReference type="SAM" id="MobiDB-lite"/>
    </source>
</evidence>
<evidence type="ECO:0000313" key="4">
    <source>
        <dbReference type="Proteomes" id="UP000308632"/>
    </source>
</evidence>
<dbReference type="Proteomes" id="UP000308632">
    <property type="component" value="Unassembled WGS sequence"/>
</dbReference>
<dbReference type="AlphaFoldDB" id="A0A4U5X622"/>
<proteinExistence type="predicted"/>
<gene>
    <name evidence="3" type="ORF">E4U92_06940</name>
</gene>
<protein>
    <submittedName>
        <fullName evidence="3">Uncharacterized protein</fullName>
    </submittedName>
</protein>
<evidence type="ECO:0000313" key="3">
    <source>
        <dbReference type="EMBL" id="TKT10649.1"/>
    </source>
</evidence>
<keyword evidence="2" id="KW-0732">Signal</keyword>
<feature type="chain" id="PRO_5020375204" evidence="2">
    <location>
        <begin position="31"/>
        <end position="135"/>
    </location>
</feature>
<dbReference type="RefSeq" id="WP_137299353.1">
    <property type="nucleotide sequence ID" value="NZ_BMVD01000001.1"/>
</dbReference>
<dbReference type="EMBL" id="SZPR01000008">
    <property type="protein sequence ID" value="TKT10649.1"/>
    <property type="molecule type" value="Genomic_DNA"/>
</dbReference>
<evidence type="ECO:0000256" key="2">
    <source>
        <dbReference type="SAM" id="SignalP"/>
    </source>
</evidence>
<organism evidence="3 4">
    <name type="scientific">Streptomyces galbus</name>
    <dbReference type="NCBI Taxonomy" id="33898"/>
    <lineage>
        <taxon>Bacteria</taxon>
        <taxon>Bacillati</taxon>
        <taxon>Actinomycetota</taxon>
        <taxon>Actinomycetes</taxon>
        <taxon>Kitasatosporales</taxon>
        <taxon>Streptomycetaceae</taxon>
        <taxon>Streptomyces</taxon>
    </lineage>
</organism>
<reference evidence="3 4" key="1">
    <citation type="submission" date="2019-04" db="EMBL/GenBank/DDBJ databases">
        <title>Streptomyces lasaliensis sp.nov., an Actinomycete isolated from soil which produces the polyether antibiotic lasalocid.</title>
        <authorList>
            <person name="Erwin G."/>
            <person name="Haber C."/>
        </authorList>
    </citation>
    <scope>NUCLEOTIDE SEQUENCE [LARGE SCALE GENOMIC DNA]</scope>
    <source>
        <strain evidence="3 4">DSM 40089</strain>
    </source>
</reference>
<feature type="signal peptide" evidence="2">
    <location>
        <begin position="1"/>
        <end position="30"/>
    </location>
</feature>